<dbReference type="EMBL" id="GBRH01272094">
    <property type="protein sequence ID" value="JAD25801.1"/>
    <property type="molecule type" value="Transcribed_RNA"/>
</dbReference>
<name>A0A0A8YIJ6_ARUDO</name>
<organism evidence="1">
    <name type="scientific">Arundo donax</name>
    <name type="common">Giant reed</name>
    <name type="synonym">Donax arundinaceus</name>
    <dbReference type="NCBI Taxonomy" id="35708"/>
    <lineage>
        <taxon>Eukaryota</taxon>
        <taxon>Viridiplantae</taxon>
        <taxon>Streptophyta</taxon>
        <taxon>Embryophyta</taxon>
        <taxon>Tracheophyta</taxon>
        <taxon>Spermatophyta</taxon>
        <taxon>Magnoliopsida</taxon>
        <taxon>Liliopsida</taxon>
        <taxon>Poales</taxon>
        <taxon>Poaceae</taxon>
        <taxon>PACMAD clade</taxon>
        <taxon>Arundinoideae</taxon>
        <taxon>Arundineae</taxon>
        <taxon>Arundo</taxon>
    </lineage>
</organism>
<proteinExistence type="predicted"/>
<dbReference type="AlphaFoldDB" id="A0A0A8YIJ6"/>
<evidence type="ECO:0000313" key="1">
    <source>
        <dbReference type="EMBL" id="JAD25801.1"/>
    </source>
</evidence>
<reference evidence="1" key="1">
    <citation type="submission" date="2014-09" db="EMBL/GenBank/DDBJ databases">
        <authorList>
            <person name="Magalhaes I.L.F."/>
            <person name="Oliveira U."/>
            <person name="Santos F.R."/>
            <person name="Vidigal T.H.D.A."/>
            <person name="Brescovit A.D."/>
            <person name="Santos A.J."/>
        </authorList>
    </citation>
    <scope>NUCLEOTIDE SEQUENCE</scope>
    <source>
        <tissue evidence="1">Shoot tissue taken approximately 20 cm above the soil surface</tissue>
    </source>
</reference>
<sequence>MPCCYMNQRMLVEFSIKMLQHLVCCCSVRMIEIELMHGVYVGSSWCAC</sequence>
<protein>
    <submittedName>
        <fullName evidence="1">Uncharacterized protein</fullName>
    </submittedName>
</protein>
<accession>A0A0A8YIJ6</accession>
<reference evidence="1" key="2">
    <citation type="journal article" date="2015" name="Data Brief">
        <title>Shoot transcriptome of the giant reed, Arundo donax.</title>
        <authorList>
            <person name="Barrero R.A."/>
            <person name="Guerrero F.D."/>
            <person name="Moolhuijzen P."/>
            <person name="Goolsby J.A."/>
            <person name="Tidwell J."/>
            <person name="Bellgard S.E."/>
            <person name="Bellgard M.I."/>
        </authorList>
    </citation>
    <scope>NUCLEOTIDE SEQUENCE</scope>
    <source>
        <tissue evidence="1">Shoot tissue taken approximately 20 cm above the soil surface</tissue>
    </source>
</reference>